<accession>A0A1V9ZZT7</accession>
<dbReference type="Gene3D" id="3.30.2180.10">
    <property type="entry name" value="ATP12-like"/>
    <property type="match status" value="1"/>
</dbReference>
<feature type="compositionally biased region" description="Low complexity" evidence="6">
    <location>
        <begin position="426"/>
        <end position="440"/>
    </location>
</feature>
<dbReference type="GO" id="GO:0033615">
    <property type="term" value="P:mitochondrial proton-transporting ATP synthase complex assembly"/>
    <property type="evidence" value="ECO:0007669"/>
    <property type="project" value="TreeGrafter"/>
</dbReference>
<dbReference type="InterPro" id="IPR000014">
    <property type="entry name" value="PAS"/>
</dbReference>
<reference evidence="10 11" key="1">
    <citation type="journal article" date="2014" name="Genome Biol. Evol.">
        <title>The secreted proteins of Achlya hypogyna and Thraustotheca clavata identify the ancestral oomycete secretome and reveal gene acquisitions by horizontal gene transfer.</title>
        <authorList>
            <person name="Misner I."/>
            <person name="Blouin N."/>
            <person name="Leonard G."/>
            <person name="Richards T.A."/>
            <person name="Lane C.E."/>
        </authorList>
    </citation>
    <scope>NUCLEOTIDE SEQUENCE [LARGE SCALE GENOMIC DNA]</scope>
    <source>
        <strain evidence="10 11">ATCC 34112</strain>
    </source>
</reference>
<evidence type="ECO:0000256" key="7">
    <source>
        <dbReference type="SAM" id="Phobius"/>
    </source>
</evidence>
<keyword evidence="4" id="KW-0496">Mitochondrion</keyword>
<dbReference type="EMBL" id="JNBS01000881">
    <property type="protein sequence ID" value="OQS03479.1"/>
    <property type="molecule type" value="Genomic_DNA"/>
</dbReference>
<dbReference type="InterPro" id="IPR023335">
    <property type="entry name" value="ATP12_ortho_dom_sf"/>
</dbReference>
<dbReference type="SMART" id="SM00091">
    <property type="entry name" value="PAS"/>
    <property type="match status" value="1"/>
</dbReference>
<comment type="similarity">
    <text evidence="2">Belongs to the ATP12 family.</text>
</comment>
<keyword evidence="5" id="KW-0143">Chaperone</keyword>
<dbReference type="PROSITE" id="PS50011">
    <property type="entry name" value="PROTEIN_KINASE_DOM"/>
    <property type="match status" value="1"/>
</dbReference>
<name>A0A1V9ZZT7_9STRA</name>
<evidence type="ECO:0000313" key="11">
    <source>
        <dbReference type="Proteomes" id="UP000243217"/>
    </source>
</evidence>
<dbReference type="Gene3D" id="1.10.510.10">
    <property type="entry name" value="Transferase(Phosphotransferase) domain 1"/>
    <property type="match status" value="1"/>
</dbReference>
<comment type="subcellular location">
    <subcellularLocation>
        <location evidence="1">Mitochondrion</location>
    </subcellularLocation>
</comment>
<evidence type="ECO:0000313" key="10">
    <source>
        <dbReference type="EMBL" id="OQS03479.1"/>
    </source>
</evidence>
<dbReference type="CDD" id="cd00130">
    <property type="entry name" value="PAS"/>
    <property type="match status" value="1"/>
</dbReference>
<feature type="domain" description="PAS" evidence="9">
    <location>
        <begin position="1334"/>
        <end position="1408"/>
    </location>
</feature>
<comment type="caution">
    <text evidence="10">The sequence shown here is derived from an EMBL/GenBank/DDBJ whole genome shotgun (WGS) entry which is preliminary data.</text>
</comment>
<dbReference type="InterPro" id="IPR035965">
    <property type="entry name" value="PAS-like_dom_sf"/>
</dbReference>
<evidence type="ECO:0000256" key="2">
    <source>
        <dbReference type="ARBA" id="ARBA00008231"/>
    </source>
</evidence>
<dbReference type="InterPro" id="IPR001245">
    <property type="entry name" value="Ser-Thr/Tyr_kinase_cat_dom"/>
</dbReference>
<dbReference type="SUPFAM" id="SSF160909">
    <property type="entry name" value="ATP12-like"/>
    <property type="match status" value="1"/>
</dbReference>
<evidence type="ECO:0000256" key="1">
    <source>
        <dbReference type="ARBA" id="ARBA00004173"/>
    </source>
</evidence>
<proteinExistence type="inferred from homology"/>
<dbReference type="PANTHER" id="PTHR21013:SF10">
    <property type="entry name" value="ATP SYNTHASE MITOCHONDRIAL F1 COMPLEX ASSEMBLY FACTOR 2"/>
    <property type="match status" value="1"/>
</dbReference>
<dbReference type="PANTHER" id="PTHR21013">
    <property type="entry name" value="ATP SYNTHASE MITOCHONDRIAL F1 COMPLEX ASSEMBLY FACTOR 2/ATP12 PROTEIN, MITOCHONDRIAL PRECURSOR"/>
    <property type="match status" value="1"/>
</dbReference>
<feature type="transmembrane region" description="Helical" evidence="7">
    <location>
        <begin position="627"/>
        <end position="649"/>
    </location>
</feature>
<dbReference type="OrthoDB" id="4062651at2759"/>
<keyword evidence="7" id="KW-1133">Transmembrane helix</keyword>
<evidence type="ECO:0008006" key="12">
    <source>
        <dbReference type="Google" id="ProtNLM"/>
    </source>
</evidence>
<evidence type="ECO:0000259" key="9">
    <source>
        <dbReference type="PROSITE" id="PS50112"/>
    </source>
</evidence>
<sequence length="1457" mass="161674">MATRWSWLGHDASDSLVERPIWSDMRLLTTDEDDVSHTNTKSTSNKFGVGLAHRSRVSTSSRSSMSLNASDCVVPALNTLTSACYGACNGTCLVYSQQGGSAGCSNHPAGLCHANVGANNCVVLCFKQESSQWTYRVGVPDPNYANIGKIERLYALDLPKSVTSLSLELRDHVDTPTNTVELTSDSIGKADGLKTLAVEQLLVPNISALSVFTNITSLELRKVKATVDHLNDMIAHTGAIENLDLSGNKLQTIPSNIFGMTALQSLNMTDNELVNLVLDKSQVAFLQQLKSFQGSSTRTNVCSDTYSLAAWQNLQYCYANKTTENTAQPTMIEANTIAPKTSATSKGSATSLSTYLLYIGLGGLAIIGLIFYFVIFRKKSQSKGRKRKETIQEHPDEASDVNPMAAMDNNGMAFQACQSTRSSEPSSLAKSNSSRSSLTTSMPIRSLHHEILAKDIDVSPTSVVFRHNHFDMLVGRMRHGKVYVNRLLPMTHDKALSLLSILSTLRHPRIMNVVGVIWRSVDENPLGGIQMDVCLEYLDSGTLEYVLTSRKNQLTWNNGKMQMALEIAHALMQIHDHDFIYNGLTGKTVFVDSNQGCKLHTLALVDEAEIDENQLNTEDRLFLAPEALVGCAISSATDMYAFGVLLMLLDAASTPRELSRRTWMQTMNDPDADSTMPDEVDITSLIGLYAFDESQCPAIIKAVAKSCLHPDPYQRPSASFAYAMMHKDFVDVMQQVGPWRKALCKNVARMSTGVRLAPRGGAGSGAKIAGRSRFYKEVAVEGQNEENGGGYCVTLDGKKVRTPARALLQLPTKSLASAVAMEWDAQKETIQPSTMPMMSLAATSLDFWNLDIIIEELMKYLQTDTICFPVEKTHQEKLAARQEKKWGALRKWFEAEFDGELDVNHGTITVLQHNPTAVENVRSFLQQMDNFELMAFRCIVRELKSMTVALALVKRHITAKEAIELGRLEEEFQIERWGLVEGGHDLDRVNFHFYIGIVRDIRGFSFENRIILKTSHFWRQDGRDMDNNAFLQMDDMMDAEELGLLENSYNPFITNMSNMSLANPMGMMQQMRSMPPRPVMASSPAHIDVDMMNSSNPSQSNNNSTLFQAYASQFGMKQHVPQHENPAGDTNSVEAYAALMGVKLESPRSMQPKQQTFAADPRVQSNAQYFESLLKMQGGGAAMNNGHNLTSMTLPAGVGSGFHHQPPHNAANNNIPMDNRNLVAMCVDPSNNNPPMPQIKTEKPMPVQFNTGVVGSQTLSPEMLSSMIQNNIQNSDMATHSYGSNTWNASDFDYEKDALISKADKSRERNRDHSRKSRLRKKAFVECLKQEVKQLQIYKDMVDQNPDLIALVTTDNDRKIMFLTSAFNRILGHQDKQLMSDNTSFFELVHPDCVATIKAELSKLAKYQDINGVCFQIKHAKGMYWKAQLSARMGEQGVVITTRVEKANLPASIDQTS</sequence>
<dbReference type="InterPro" id="IPR032675">
    <property type="entry name" value="LRR_dom_sf"/>
</dbReference>
<evidence type="ECO:0000256" key="4">
    <source>
        <dbReference type="ARBA" id="ARBA00023128"/>
    </source>
</evidence>
<dbReference type="GO" id="GO:0005524">
    <property type="term" value="F:ATP binding"/>
    <property type="evidence" value="ECO:0007669"/>
    <property type="project" value="InterPro"/>
</dbReference>
<dbReference type="InterPro" id="IPR011009">
    <property type="entry name" value="Kinase-like_dom_sf"/>
</dbReference>
<keyword evidence="3" id="KW-0809">Transit peptide</keyword>
<organism evidence="10 11">
    <name type="scientific">Thraustotheca clavata</name>
    <dbReference type="NCBI Taxonomy" id="74557"/>
    <lineage>
        <taxon>Eukaryota</taxon>
        <taxon>Sar</taxon>
        <taxon>Stramenopiles</taxon>
        <taxon>Oomycota</taxon>
        <taxon>Saprolegniomycetes</taxon>
        <taxon>Saprolegniales</taxon>
        <taxon>Achlyaceae</taxon>
        <taxon>Thraustotheca</taxon>
    </lineage>
</organism>
<dbReference type="GO" id="GO:0005739">
    <property type="term" value="C:mitochondrion"/>
    <property type="evidence" value="ECO:0007669"/>
    <property type="project" value="UniProtKB-SubCell"/>
</dbReference>
<evidence type="ECO:0000256" key="5">
    <source>
        <dbReference type="ARBA" id="ARBA00023186"/>
    </source>
</evidence>
<feature type="region of interest" description="Disordered" evidence="6">
    <location>
        <begin position="418"/>
        <end position="440"/>
    </location>
</feature>
<dbReference type="SUPFAM" id="SSF56112">
    <property type="entry name" value="Protein kinase-like (PK-like)"/>
    <property type="match status" value="1"/>
</dbReference>
<dbReference type="Gene3D" id="3.30.450.20">
    <property type="entry name" value="PAS domain"/>
    <property type="match status" value="1"/>
</dbReference>
<dbReference type="PROSITE" id="PS50112">
    <property type="entry name" value="PAS"/>
    <property type="match status" value="1"/>
</dbReference>
<dbReference type="Gene3D" id="3.80.10.10">
    <property type="entry name" value="Ribonuclease Inhibitor"/>
    <property type="match status" value="1"/>
</dbReference>
<dbReference type="Pfam" id="PF07714">
    <property type="entry name" value="PK_Tyr_Ser-Thr"/>
    <property type="match status" value="1"/>
</dbReference>
<dbReference type="STRING" id="74557.A0A1V9ZZT7"/>
<dbReference type="InterPro" id="IPR011419">
    <property type="entry name" value="ATP12_ATP_synth-F1-assembly"/>
</dbReference>
<dbReference type="Gene3D" id="1.20.5.170">
    <property type="match status" value="1"/>
</dbReference>
<feature type="domain" description="Protein kinase" evidence="8">
    <location>
        <begin position="450"/>
        <end position="729"/>
    </location>
</feature>
<keyword evidence="11" id="KW-1185">Reference proteome</keyword>
<dbReference type="InterPro" id="IPR000719">
    <property type="entry name" value="Prot_kinase_dom"/>
</dbReference>
<dbReference type="CDD" id="cd14809">
    <property type="entry name" value="bZIP_AUREO-like"/>
    <property type="match status" value="1"/>
</dbReference>
<dbReference type="GO" id="GO:0004672">
    <property type="term" value="F:protein kinase activity"/>
    <property type="evidence" value="ECO:0007669"/>
    <property type="project" value="InterPro"/>
</dbReference>
<dbReference type="SUPFAM" id="SSF55785">
    <property type="entry name" value="PYP-like sensor domain (PAS domain)"/>
    <property type="match status" value="1"/>
</dbReference>
<feature type="transmembrane region" description="Helical" evidence="7">
    <location>
        <begin position="355"/>
        <end position="376"/>
    </location>
</feature>
<dbReference type="SUPFAM" id="SSF52058">
    <property type="entry name" value="L domain-like"/>
    <property type="match status" value="1"/>
</dbReference>
<keyword evidence="7" id="KW-0812">Transmembrane</keyword>
<evidence type="ECO:0000256" key="6">
    <source>
        <dbReference type="SAM" id="MobiDB-lite"/>
    </source>
</evidence>
<evidence type="ECO:0000256" key="3">
    <source>
        <dbReference type="ARBA" id="ARBA00022946"/>
    </source>
</evidence>
<dbReference type="InterPro" id="IPR042272">
    <property type="entry name" value="ATP12_ATP_synth-F1-assembly_N"/>
</dbReference>
<dbReference type="Proteomes" id="UP000243217">
    <property type="component" value="Unassembled WGS sequence"/>
</dbReference>
<protein>
    <recommendedName>
        <fullName evidence="12">Protein kinase domain-containing protein</fullName>
    </recommendedName>
</protein>
<gene>
    <name evidence="10" type="ORF">THRCLA_04219</name>
</gene>
<dbReference type="Gene3D" id="1.10.3580.10">
    <property type="entry name" value="ATP12 ATPase"/>
    <property type="match status" value="1"/>
</dbReference>
<feature type="region of interest" description="Disordered" evidence="6">
    <location>
        <begin position="384"/>
        <end position="405"/>
    </location>
</feature>
<keyword evidence="7" id="KW-0472">Membrane</keyword>
<evidence type="ECO:0000259" key="8">
    <source>
        <dbReference type="PROSITE" id="PS50011"/>
    </source>
</evidence>
<dbReference type="Pfam" id="PF07542">
    <property type="entry name" value="ATP12"/>
    <property type="match status" value="1"/>
</dbReference>